<feature type="transmembrane region" description="Helical" evidence="1">
    <location>
        <begin position="693"/>
        <end position="711"/>
    </location>
</feature>
<organism evidence="2 3">
    <name type="scientific">Dendrosporobacter quercicolus</name>
    <dbReference type="NCBI Taxonomy" id="146817"/>
    <lineage>
        <taxon>Bacteria</taxon>
        <taxon>Bacillati</taxon>
        <taxon>Bacillota</taxon>
        <taxon>Negativicutes</taxon>
        <taxon>Selenomonadales</taxon>
        <taxon>Sporomusaceae</taxon>
        <taxon>Dendrosporobacter</taxon>
    </lineage>
</organism>
<gene>
    <name evidence="2" type="ORF">SAMN04488502_11360</name>
</gene>
<protein>
    <submittedName>
        <fullName evidence="2">Uncharacterized protein</fullName>
    </submittedName>
</protein>
<keyword evidence="3" id="KW-1185">Reference proteome</keyword>
<dbReference type="STRING" id="146817.SAMN04488502_11360"/>
<accession>A0A1G9Z6E1</accession>
<evidence type="ECO:0000313" key="2">
    <source>
        <dbReference type="EMBL" id="SDN16992.1"/>
    </source>
</evidence>
<name>A0A1G9Z6E1_9FIRM</name>
<evidence type="ECO:0000256" key="1">
    <source>
        <dbReference type="SAM" id="Phobius"/>
    </source>
</evidence>
<dbReference type="EMBL" id="FNHB01000013">
    <property type="protein sequence ID" value="SDN16992.1"/>
    <property type="molecule type" value="Genomic_DNA"/>
</dbReference>
<keyword evidence="1" id="KW-0472">Membrane</keyword>
<proteinExistence type="predicted"/>
<feature type="transmembrane region" description="Helical" evidence="1">
    <location>
        <begin position="637"/>
        <end position="662"/>
    </location>
</feature>
<keyword evidence="1" id="KW-1133">Transmembrane helix</keyword>
<dbReference type="AlphaFoldDB" id="A0A1G9Z6E1"/>
<reference evidence="2 3" key="1">
    <citation type="submission" date="2016-10" db="EMBL/GenBank/DDBJ databases">
        <authorList>
            <person name="de Groot N.N."/>
        </authorList>
    </citation>
    <scope>NUCLEOTIDE SEQUENCE [LARGE SCALE GENOMIC DNA]</scope>
    <source>
        <strain evidence="2 3">DSM 1736</strain>
    </source>
</reference>
<dbReference type="Proteomes" id="UP000214880">
    <property type="component" value="Unassembled WGS sequence"/>
</dbReference>
<sequence>MRNKLIIVRRMMVRTFFANSFNRDVVVLLIFSVALGATLAGLAAMSADSYFSETISSLVGDYGEFDFLINIREETKADGRAQLEKIIAQVFPGAKLKEGPTISGLTSFLVGLPEEFKNKQTYENIGTTFGSVPGRSGISIMTEPRLTVKGVPEGARDLVIEQIRQIDGVQFAFRDGASVTAILRSLEQANAVNTEVEALLRQYKIIDIAFPVGSEPENPVHLGGQIADAIRADAGYAESVSVDSNNQDRAYLANTMLELKRFLNAYATKVTIRPAPGIVLATGQLLVFQGAALNAPVPGDTLEADHVLVEVTAITDNGVAEGRIVQGSAIQLAANPQAYLAADKEIGASAGTAEENNPRQRLGDALNETSKLAVQIPELSRDAQRMAGIAGTALSNYNSSLETVERTLTSLDSASSTIQAATSGLANLDTTAIQTQLGNSSRALGGLLTTLQVVRVLSPDVENSIAGLTQTRQSIEHLQAGMSALDQVANDGRQARDAIDSIVVNGNSTVRSLRSFDVNGARQTLAAAGGRLVQFEQFNATAVAEQLQYLGASVPLLQDAEISSSIKLLDQFIAGQVIPSQRIQIMTSSAVTTDFAAPVIYREAGHTNLSLYTSDLGIIEPDPRAEVMIILRQVKSILAGLISIIAVILFLVLDHAAIMSVIRRNRMIRQAPQPKRKFRLLQRIRNVFAARECFYGMLTGALLMTAMFVLSGGGIPYLPWLGVPVIGALLGLLVANNAEKISPVAVDEVTAGEALGLSFDEIMREIVIPSSRPGLLQKLNQRKMKFK</sequence>
<dbReference type="RefSeq" id="WP_245698213.1">
    <property type="nucleotide sequence ID" value="NZ_FNHB01000013.1"/>
</dbReference>
<evidence type="ECO:0000313" key="3">
    <source>
        <dbReference type="Proteomes" id="UP000214880"/>
    </source>
</evidence>
<keyword evidence="1" id="KW-0812">Transmembrane</keyword>
<feature type="transmembrane region" description="Helical" evidence="1">
    <location>
        <begin position="717"/>
        <end position="735"/>
    </location>
</feature>